<keyword evidence="2" id="KW-0067">ATP-binding</keyword>
<reference evidence="2 3" key="1">
    <citation type="submission" date="2019-03" db="EMBL/GenBank/DDBJ databases">
        <title>Complete genome sequencing analysis of lytic phage phiQ1.</title>
        <authorList>
            <person name="Kimuro A."/>
            <person name="Yamasaka A."/>
            <person name="Fujino Y."/>
            <person name="Doi K."/>
        </authorList>
    </citation>
    <scope>NUCLEOTIDE SEQUENCE [LARGE SCALE GENOMIC DNA]</scope>
    <source>
        <strain evidence="3">phiQ1</strain>
    </source>
</reference>
<keyword evidence="3" id="KW-1185">Reference proteome</keyword>
<protein>
    <submittedName>
        <fullName evidence="2">Putative helicase</fullName>
    </submittedName>
</protein>
<sequence length="510" mass="57324">MSKFNLRPYQQKMVTDMLEYRTSNCVGVTATGSGKSVIMASLAEKLLEQQPGLSIVVTVHVKEILEQLKVPFGDLPVEFISVQKLTRSTKKYDIVIFDECQHAMAGSYRKIIAENVNQAHFGFTALPLRGLIPDMSPQVANKDTWKFSLTGLKSDKCFDNFVIGLSTKECIDQGYLTPFEIISGRDFHIEQVNKRVHDFNEQEVNDALTVKECHDYIVETIGSDKTIVFSHSINYGSKLAKMLQDSGITAQFVSSKSKKKERAQYVKDFKEHRTQVLIGVNIFIEGFDVPACDSMYMFRPTRSVSVWFQSIGRVLRLAEGKTIAKVHDYVGNHKRLGVIPTDIDLNDTLLVGTLAKQTCEVCQAYGAAESENPTTIGTQTSADGQRLKKAIRENFDLIEFFPCGKQKAKLRLKPHAMQSLDLDEFFDLTGALSWQVEVPYFRIPVYKNKYGQWSASITKDIGGNISQSFSMCLVIPGVCKFGSETPEHFQQVILKNYENGIKKVRAAKVI</sequence>
<dbReference type="PANTHER" id="PTHR47396:SF1">
    <property type="entry name" value="ATP-DEPENDENT HELICASE IRC3-RELATED"/>
    <property type="match status" value="1"/>
</dbReference>
<dbReference type="Gene3D" id="3.40.50.300">
    <property type="entry name" value="P-loop containing nucleotide triphosphate hydrolases"/>
    <property type="match status" value="3"/>
</dbReference>
<organism evidence="2 3">
    <name type="scientific">Lactococcus phage phiQ1</name>
    <dbReference type="NCBI Taxonomy" id="2488571"/>
    <lineage>
        <taxon>Viruses</taxon>
        <taxon>Duplodnaviria</taxon>
        <taxon>Heunggongvirae</taxon>
        <taxon>Uroviricota</taxon>
        <taxon>Caudoviricetes</taxon>
        <taxon>Teubervirus</taxon>
        <taxon>Teubervirus Q1</taxon>
    </lineage>
</organism>
<dbReference type="InterPro" id="IPR006935">
    <property type="entry name" value="Helicase/UvrB_N"/>
</dbReference>
<dbReference type="InterPro" id="IPR050742">
    <property type="entry name" value="Helicase_Restrict-Modif_Enz"/>
</dbReference>
<dbReference type="Pfam" id="PF00271">
    <property type="entry name" value="Helicase_C"/>
    <property type="match status" value="1"/>
</dbReference>
<dbReference type="Proteomes" id="UP000291120">
    <property type="component" value="Segment"/>
</dbReference>
<dbReference type="KEGG" id="vg:56132583"/>
<evidence type="ECO:0000313" key="3">
    <source>
        <dbReference type="Proteomes" id="UP000291120"/>
    </source>
</evidence>
<evidence type="ECO:0000313" key="2">
    <source>
        <dbReference type="EMBL" id="BBI90387.1"/>
    </source>
</evidence>
<dbReference type="SUPFAM" id="SSF52540">
    <property type="entry name" value="P-loop containing nucleoside triphosphate hydrolases"/>
    <property type="match status" value="1"/>
</dbReference>
<keyword evidence="2" id="KW-0347">Helicase</keyword>
<dbReference type="SMART" id="SM00487">
    <property type="entry name" value="DEXDc"/>
    <property type="match status" value="1"/>
</dbReference>
<dbReference type="GO" id="GO:0005524">
    <property type="term" value="F:ATP binding"/>
    <property type="evidence" value="ECO:0007669"/>
    <property type="project" value="InterPro"/>
</dbReference>
<proteinExistence type="predicted"/>
<dbReference type="InterPro" id="IPR014001">
    <property type="entry name" value="Helicase_ATP-bd"/>
</dbReference>
<accession>A0A455VPN3</accession>
<dbReference type="Pfam" id="PF04851">
    <property type="entry name" value="ResIII"/>
    <property type="match status" value="2"/>
</dbReference>
<dbReference type="InterPro" id="IPR001650">
    <property type="entry name" value="Helicase_C-like"/>
</dbReference>
<dbReference type="GO" id="GO:0016787">
    <property type="term" value="F:hydrolase activity"/>
    <property type="evidence" value="ECO:0007669"/>
    <property type="project" value="InterPro"/>
</dbReference>
<feature type="domain" description="Helicase C-terminal" evidence="1">
    <location>
        <begin position="209"/>
        <end position="362"/>
    </location>
</feature>
<dbReference type="GeneID" id="56132583"/>
<dbReference type="EMBL" id="AP019527">
    <property type="protein sequence ID" value="BBI90387.1"/>
    <property type="molecule type" value="Genomic_DNA"/>
</dbReference>
<dbReference type="PANTHER" id="PTHR47396">
    <property type="entry name" value="TYPE I RESTRICTION ENZYME ECOKI R PROTEIN"/>
    <property type="match status" value="1"/>
</dbReference>
<dbReference type="RefSeq" id="YP_009900364.1">
    <property type="nucleotide sequence ID" value="NC_049805.1"/>
</dbReference>
<dbReference type="PROSITE" id="PS51194">
    <property type="entry name" value="HELICASE_CTER"/>
    <property type="match status" value="1"/>
</dbReference>
<dbReference type="InterPro" id="IPR027417">
    <property type="entry name" value="P-loop_NTPase"/>
</dbReference>
<name>A0A455VPN3_9CAUD</name>
<evidence type="ECO:0000259" key="1">
    <source>
        <dbReference type="PROSITE" id="PS51194"/>
    </source>
</evidence>
<dbReference type="SMART" id="SM00490">
    <property type="entry name" value="HELICc"/>
    <property type="match status" value="1"/>
</dbReference>
<dbReference type="GO" id="GO:0004386">
    <property type="term" value="F:helicase activity"/>
    <property type="evidence" value="ECO:0007669"/>
    <property type="project" value="UniProtKB-KW"/>
</dbReference>
<keyword evidence="2" id="KW-0378">Hydrolase</keyword>
<keyword evidence="2" id="KW-0547">Nucleotide-binding</keyword>
<dbReference type="GO" id="GO:0003677">
    <property type="term" value="F:DNA binding"/>
    <property type="evidence" value="ECO:0007669"/>
    <property type="project" value="InterPro"/>
</dbReference>